<dbReference type="AlphaFoldDB" id="A0A4P9Z284"/>
<feature type="region of interest" description="Disordered" evidence="10">
    <location>
        <begin position="60"/>
        <end position="143"/>
    </location>
</feature>
<dbReference type="Proteomes" id="UP000278143">
    <property type="component" value="Unassembled WGS sequence"/>
</dbReference>
<dbReference type="InterPro" id="IPR014012">
    <property type="entry name" value="HSA_dom"/>
</dbReference>
<sequence>MASCSDDGAAISTERALLNEAHAAADMTIPSKRPRTAAPIERMVTRGVSGAIRHKHISELTGGFIDGPRQSSPGMVSPELRPDMETDLFRPNEPLQPADGQRPRPPHRKHSRQPSVRVRIKQAPQRTTTPTKRPSISGQARAKSSAIERMRANMLAWQIRAEHQPLYKQVQSAKKVVSSQEWKRVEQLKEASMWSLRQPKRHKAPPRTKTHWDYVLDEMKWLRTDFKEERKWKRAMAYYLARWVRDWHCAEDKQALQVKTRPPRFLPQPQGEDAAWADTSMAAATPGSIGDAADDGAVAAMQLDSEPALLSDSAMEEADASMNVPEASPFIHTTTVDDQGQTASPGDLMLTKQYDSTETAMPALSHTIEPCPALLADARQAMHILHTLPMYTIPEPGDADAYLDDIDMGQVVPITKLLSSGPPAKELFAKQTMMRRFTDRIRANMPNFVSRNRYSPSACELFTTRKAKDLGPVEVVLPSGRNDHYVKLIDAWTPEQDRMLNLLVEQYGFNWQLIAECMNGHRNLAKGGYSAQSCCDRWLHQNQGKSDQPTLIPVPHPSGQAEVFSETEPVLEILAQSKQRKDTKQKATKDTKKRASKAITLQDAFRKASKRREQLRKNAITAAEEKERVLAGRQVPGIDITSQTPTPRILGQLRISRELQLTRLLAQQAQIRAYGGGIGPIASHAQPAVAIDDAQPYTTWINGTLSLELIGKVR</sequence>
<accession>A0A4P9Z284</accession>
<evidence type="ECO:0000256" key="1">
    <source>
        <dbReference type="ARBA" id="ARBA00004123"/>
    </source>
</evidence>
<proteinExistence type="inferred from homology"/>
<evidence type="ECO:0000256" key="7">
    <source>
        <dbReference type="ARBA" id="ARBA00025178"/>
    </source>
</evidence>
<feature type="domain" description="HSA" evidence="12">
    <location>
        <begin position="199"/>
        <end position="284"/>
    </location>
</feature>
<keyword evidence="14" id="KW-1185">Reference proteome</keyword>
<dbReference type="GO" id="GO:0035267">
    <property type="term" value="C:NuA4 histone acetyltransferase complex"/>
    <property type="evidence" value="ECO:0007669"/>
    <property type="project" value="TreeGrafter"/>
</dbReference>
<feature type="compositionally biased region" description="Polar residues" evidence="10">
    <location>
        <begin position="124"/>
        <end position="138"/>
    </location>
</feature>
<dbReference type="Pfam" id="PF13921">
    <property type="entry name" value="Myb_DNA-bind_6"/>
    <property type="match status" value="1"/>
</dbReference>
<dbReference type="OrthoDB" id="5364245at2759"/>
<feature type="coiled-coil region" evidence="9">
    <location>
        <begin position="598"/>
        <end position="625"/>
    </location>
</feature>
<feature type="domain" description="Myb-like" evidence="11">
    <location>
        <begin position="492"/>
        <end position="538"/>
    </location>
</feature>
<dbReference type="SMART" id="SM00573">
    <property type="entry name" value="HSA"/>
    <property type="match status" value="1"/>
</dbReference>
<dbReference type="SUPFAM" id="SSF46689">
    <property type="entry name" value="Homeodomain-like"/>
    <property type="match status" value="1"/>
</dbReference>
<feature type="region of interest" description="Disordered" evidence="10">
    <location>
        <begin position="576"/>
        <end position="596"/>
    </location>
</feature>
<dbReference type="EMBL" id="KZ989701">
    <property type="protein sequence ID" value="RKP25560.1"/>
    <property type="molecule type" value="Genomic_DNA"/>
</dbReference>
<dbReference type="CDD" id="cd00167">
    <property type="entry name" value="SANT"/>
    <property type="match status" value="1"/>
</dbReference>
<evidence type="ECO:0000259" key="11">
    <source>
        <dbReference type="PROSITE" id="PS50090"/>
    </source>
</evidence>
<protein>
    <recommendedName>
        <fullName evidence="8">Vacuolar import and degradation protein 21</fullName>
    </recommendedName>
</protein>
<name>A0A4P9Z284_9FUNG</name>
<keyword evidence="3" id="KW-0227">DNA damage</keyword>
<evidence type="ECO:0000256" key="9">
    <source>
        <dbReference type="SAM" id="Coils"/>
    </source>
</evidence>
<comment type="subcellular location">
    <subcellularLocation>
        <location evidence="1">Nucleus</location>
    </subcellularLocation>
</comment>
<dbReference type="Gene3D" id="1.10.10.60">
    <property type="entry name" value="Homeodomain-like"/>
    <property type="match status" value="1"/>
</dbReference>
<dbReference type="GO" id="GO:0006281">
    <property type="term" value="P:DNA repair"/>
    <property type="evidence" value="ECO:0007669"/>
    <property type="project" value="UniProtKB-KW"/>
</dbReference>
<keyword evidence="4" id="KW-0156">Chromatin regulator</keyword>
<organism evidence="13 14">
    <name type="scientific">Syncephalis pseudoplumigaleata</name>
    <dbReference type="NCBI Taxonomy" id="1712513"/>
    <lineage>
        <taxon>Eukaryota</taxon>
        <taxon>Fungi</taxon>
        <taxon>Fungi incertae sedis</taxon>
        <taxon>Zoopagomycota</taxon>
        <taxon>Zoopagomycotina</taxon>
        <taxon>Zoopagomycetes</taxon>
        <taxon>Zoopagales</taxon>
        <taxon>Piptocephalidaceae</taxon>
        <taxon>Syncephalis</taxon>
    </lineage>
</organism>
<gene>
    <name evidence="13" type="ORF">SYNPS1DRAFT_22501</name>
</gene>
<evidence type="ECO:0000256" key="4">
    <source>
        <dbReference type="ARBA" id="ARBA00022853"/>
    </source>
</evidence>
<evidence type="ECO:0000256" key="10">
    <source>
        <dbReference type="SAM" id="MobiDB-lite"/>
    </source>
</evidence>
<feature type="compositionally biased region" description="Basic and acidic residues" evidence="10">
    <location>
        <begin position="80"/>
        <end position="90"/>
    </location>
</feature>
<dbReference type="Pfam" id="PF07529">
    <property type="entry name" value="HSA"/>
    <property type="match status" value="1"/>
</dbReference>
<dbReference type="PROSITE" id="PS51204">
    <property type="entry name" value="HSA"/>
    <property type="match status" value="1"/>
</dbReference>
<evidence type="ECO:0000256" key="3">
    <source>
        <dbReference type="ARBA" id="ARBA00022763"/>
    </source>
</evidence>
<comment type="similarity">
    <text evidence="2">Belongs to the EAF1 family.</text>
</comment>
<evidence type="ECO:0000313" key="13">
    <source>
        <dbReference type="EMBL" id="RKP25560.1"/>
    </source>
</evidence>
<evidence type="ECO:0000313" key="14">
    <source>
        <dbReference type="Proteomes" id="UP000278143"/>
    </source>
</evidence>
<dbReference type="PANTHER" id="PTHR46459:SF1">
    <property type="entry name" value="E1A-BINDING PROTEIN P400"/>
    <property type="match status" value="1"/>
</dbReference>
<dbReference type="PROSITE" id="PS50090">
    <property type="entry name" value="MYB_LIKE"/>
    <property type="match status" value="1"/>
</dbReference>
<dbReference type="InterPro" id="IPR001005">
    <property type="entry name" value="SANT/Myb"/>
</dbReference>
<evidence type="ECO:0000256" key="6">
    <source>
        <dbReference type="ARBA" id="ARBA00023242"/>
    </source>
</evidence>
<evidence type="ECO:0000259" key="12">
    <source>
        <dbReference type="PROSITE" id="PS51204"/>
    </source>
</evidence>
<reference evidence="14" key="1">
    <citation type="journal article" date="2018" name="Nat. Microbiol.">
        <title>Leveraging single-cell genomics to expand the fungal tree of life.</title>
        <authorList>
            <person name="Ahrendt S.R."/>
            <person name="Quandt C.A."/>
            <person name="Ciobanu D."/>
            <person name="Clum A."/>
            <person name="Salamov A."/>
            <person name="Andreopoulos B."/>
            <person name="Cheng J.F."/>
            <person name="Woyke T."/>
            <person name="Pelin A."/>
            <person name="Henrissat B."/>
            <person name="Reynolds N.K."/>
            <person name="Benny G.L."/>
            <person name="Smith M.E."/>
            <person name="James T.Y."/>
            <person name="Grigoriev I.V."/>
        </authorList>
    </citation>
    <scope>NUCLEOTIDE SEQUENCE [LARGE SCALE GENOMIC DNA]</scope>
    <source>
        <strain evidence="14">Benny S71-1</strain>
    </source>
</reference>
<keyword evidence="5" id="KW-0234">DNA repair</keyword>
<dbReference type="GO" id="GO:0006325">
    <property type="term" value="P:chromatin organization"/>
    <property type="evidence" value="ECO:0007669"/>
    <property type="project" value="UniProtKB-KW"/>
</dbReference>
<comment type="function">
    <text evidence="7">Component of the NuA4 histone acetyltransferase complex which is involved in transcriptional activation of selected genes principally by acetylation of nucleosomal histone H4 and H2A. The NuA4 complex is also involved in DNA repair.</text>
</comment>
<dbReference type="PANTHER" id="PTHR46459">
    <property type="entry name" value="E1A-BINDING PROTEIN P400-RELATED"/>
    <property type="match status" value="1"/>
</dbReference>
<dbReference type="InterPro" id="IPR009057">
    <property type="entry name" value="Homeodomain-like_sf"/>
</dbReference>
<keyword evidence="9" id="KW-0175">Coiled coil</keyword>
<evidence type="ECO:0000256" key="5">
    <source>
        <dbReference type="ARBA" id="ARBA00023204"/>
    </source>
</evidence>
<feature type="compositionally biased region" description="Basic and acidic residues" evidence="10">
    <location>
        <begin position="579"/>
        <end position="590"/>
    </location>
</feature>
<evidence type="ECO:0000256" key="8">
    <source>
        <dbReference type="ARBA" id="ARBA00029670"/>
    </source>
</evidence>
<keyword evidence="6" id="KW-0539">Nucleus</keyword>
<evidence type="ECO:0000256" key="2">
    <source>
        <dbReference type="ARBA" id="ARBA00008913"/>
    </source>
</evidence>
<dbReference type="GO" id="GO:0003682">
    <property type="term" value="F:chromatin binding"/>
    <property type="evidence" value="ECO:0007669"/>
    <property type="project" value="TreeGrafter"/>
</dbReference>
<dbReference type="GO" id="GO:0005634">
    <property type="term" value="C:nucleus"/>
    <property type="evidence" value="ECO:0007669"/>
    <property type="project" value="UniProtKB-SubCell"/>
</dbReference>